<dbReference type="Proteomes" id="UP000294927">
    <property type="component" value="Unassembled WGS sequence"/>
</dbReference>
<protein>
    <submittedName>
        <fullName evidence="2">Heme oxygenase-like protein</fullName>
    </submittedName>
</protein>
<dbReference type="Gene3D" id="1.20.910.10">
    <property type="entry name" value="Heme oxygenase-like"/>
    <property type="match status" value="1"/>
</dbReference>
<gene>
    <name evidence="2" type="ORF">CLV71_10512</name>
</gene>
<dbReference type="RefSeq" id="WP_133903315.1">
    <property type="nucleotide sequence ID" value="NZ_SOCP01000005.1"/>
</dbReference>
<keyword evidence="3" id="KW-1185">Reference proteome</keyword>
<dbReference type="EMBL" id="SOCP01000005">
    <property type="protein sequence ID" value="TDV51883.1"/>
    <property type="molecule type" value="Genomic_DNA"/>
</dbReference>
<sequence>MSITADPSTPLPPEHWEPPLPQPRGPVSEVVLDALSHDPGDVAAIPAPTGDPLADDDLHLALYACYELHYRGFAGVDPRWEWNPALLAVRAQLEAPFEAALRASFPTDHSGPDVRAGLNGIADLPGPGLSGYLREKATRQQFLEVIVLRSAYRLKEADPHSFAIPRLENKAKAALVEIEYDEFGSGRPDRIHAVLYRTSMAAVGLDARYGACLDLIPGIALATVNAMSLFGLHRRFRGAVVGHLAIAEMTSSLSNRRQAEGLRRLGFDKAATEFFDEHVIADSVHDVIALNDMAGGLAAQHPELADDILFGATAATGLDNNLAQYVLDRWAAGQSALRSPHEGTRTSH</sequence>
<feature type="compositionally biased region" description="Pro residues" evidence="1">
    <location>
        <begin position="9"/>
        <end position="24"/>
    </location>
</feature>
<dbReference type="OrthoDB" id="252872at2"/>
<accession>A0A4R7VQ67</accession>
<name>A0A4R7VQ67_9PSEU</name>
<dbReference type="InterPro" id="IPR016084">
    <property type="entry name" value="Haem_Oase-like_multi-hlx"/>
</dbReference>
<proteinExistence type="predicted"/>
<evidence type="ECO:0000313" key="2">
    <source>
        <dbReference type="EMBL" id="TDV51883.1"/>
    </source>
</evidence>
<dbReference type="SUPFAM" id="SSF48613">
    <property type="entry name" value="Heme oxygenase-like"/>
    <property type="match status" value="1"/>
</dbReference>
<feature type="region of interest" description="Disordered" evidence="1">
    <location>
        <begin position="1"/>
        <end position="26"/>
    </location>
</feature>
<dbReference type="AlphaFoldDB" id="A0A4R7VQ67"/>
<evidence type="ECO:0000256" key="1">
    <source>
        <dbReference type="SAM" id="MobiDB-lite"/>
    </source>
</evidence>
<dbReference type="Pfam" id="PF14518">
    <property type="entry name" value="Haem_oxygenas_2"/>
    <property type="match status" value="1"/>
</dbReference>
<comment type="caution">
    <text evidence="2">The sequence shown here is derived from an EMBL/GenBank/DDBJ whole genome shotgun (WGS) entry which is preliminary data.</text>
</comment>
<organism evidence="2 3">
    <name type="scientific">Actinophytocola oryzae</name>
    <dbReference type="NCBI Taxonomy" id="502181"/>
    <lineage>
        <taxon>Bacteria</taxon>
        <taxon>Bacillati</taxon>
        <taxon>Actinomycetota</taxon>
        <taxon>Actinomycetes</taxon>
        <taxon>Pseudonocardiales</taxon>
        <taxon>Pseudonocardiaceae</taxon>
    </lineage>
</organism>
<dbReference type="SMART" id="SM01236">
    <property type="entry name" value="Haem_oxygenase_2"/>
    <property type="match status" value="1"/>
</dbReference>
<reference evidence="2 3" key="1">
    <citation type="submission" date="2019-03" db="EMBL/GenBank/DDBJ databases">
        <title>Genomic Encyclopedia of Archaeal and Bacterial Type Strains, Phase II (KMG-II): from individual species to whole genera.</title>
        <authorList>
            <person name="Goeker M."/>
        </authorList>
    </citation>
    <scope>NUCLEOTIDE SEQUENCE [LARGE SCALE GENOMIC DNA]</scope>
    <source>
        <strain evidence="2 3">DSM 45499</strain>
    </source>
</reference>
<evidence type="ECO:0000313" key="3">
    <source>
        <dbReference type="Proteomes" id="UP000294927"/>
    </source>
</evidence>